<dbReference type="KEGG" id="cvn:111116807"/>
<feature type="compositionally biased region" description="Low complexity" evidence="1">
    <location>
        <begin position="121"/>
        <end position="146"/>
    </location>
</feature>
<dbReference type="RefSeq" id="XP_022311534.1">
    <property type="nucleotide sequence ID" value="XM_022455826.1"/>
</dbReference>
<organism evidence="2 3">
    <name type="scientific">Crassostrea virginica</name>
    <name type="common">Eastern oyster</name>
    <dbReference type="NCBI Taxonomy" id="6565"/>
    <lineage>
        <taxon>Eukaryota</taxon>
        <taxon>Metazoa</taxon>
        <taxon>Spiralia</taxon>
        <taxon>Lophotrochozoa</taxon>
        <taxon>Mollusca</taxon>
        <taxon>Bivalvia</taxon>
        <taxon>Autobranchia</taxon>
        <taxon>Pteriomorphia</taxon>
        <taxon>Ostreida</taxon>
        <taxon>Ostreoidea</taxon>
        <taxon>Ostreidae</taxon>
        <taxon>Crassostrea</taxon>
    </lineage>
</organism>
<proteinExistence type="predicted"/>
<gene>
    <name evidence="3" type="primary">LOC111116807</name>
</gene>
<evidence type="ECO:0000313" key="2">
    <source>
        <dbReference type="Proteomes" id="UP000694844"/>
    </source>
</evidence>
<accession>A0A8B8C8T0</accession>
<reference evidence="3" key="1">
    <citation type="submission" date="2025-08" db="UniProtKB">
        <authorList>
            <consortium name="RefSeq"/>
        </authorList>
    </citation>
    <scope>IDENTIFICATION</scope>
    <source>
        <tissue evidence="3">Whole sample</tissue>
    </source>
</reference>
<feature type="region of interest" description="Disordered" evidence="1">
    <location>
        <begin position="121"/>
        <end position="178"/>
    </location>
</feature>
<keyword evidence="2" id="KW-1185">Reference proteome</keyword>
<dbReference type="AlphaFoldDB" id="A0A8B8C8T0"/>
<name>A0A8B8C8T0_CRAVI</name>
<evidence type="ECO:0000313" key="3">
    <source>
        <dbReference type="RefSeq" id="XP_022311534.1"/>
    </source>
</evidence>
<dbReference type="Proteomes" id="UP000694844">
    <property type="component" value="Chromosome 10"/>
</dbReference>
<dbReference type="GeneID" id="111116807"/>
<sequence length="255" mass="28580">MYSSRFLVLKKKLPSRVKWLKNRSPKCKYLHFSLSLFLLISPLSLSFSLYSFFLNCRLVTYPFLRTAHKDLENNEECVELCSDITDTSSSHKTPSPVFSLLSTPDGGFSPISTSSFYSSTSSLPSLSSPSTRSRSQSPELSLPSPSNGDCPKTSPLPAPVSQFSPPSSPPASPYHFSPNDELERTIQVSGEGNNVLYSLQRQKSKIESDLNQKKVERRELISTLETIDTDIRNLTNDYQMVCSEITFHRTSLGYK</sequence>
<protein>
    <submittedName>
        <fullName evidence="3">Uncharacterized protein LOC111116807</fullName>
    </submittedName>
</protein>
<evidence type="ECO:0000256" key="1">
    <source>
        <dbReference type="SAM" id="MobiDB-lite"/>
    </source>
</evidence>